<dbReference type="OrthoDB" id="421327at2759"/>
<comment type="subcellular location">
    <subcellularLocation>
        <location evidence="1">Mitochondrion</location>
    </subcellularLocation>
</comment>
<keyword evidence="10" id="KW-1185">Reference proteome</keyword>
<evidence type="ECO:0000256" key="5">
    <source>
        <dbReference type="ARBA" id="ARBA00023014"/>
    </source>
</evidence>
<comment type="caution">
    <text evidence="9">The sequence shown here is derived from an EMBL/GenBank/DDBJ whole genome shotgun (WGS) entry which is preliminary data.</text>
</comment>
<dbReference type="Proteomes" id="UP000291343">
    <property type="component" value="Unassembled WGS sequence"/>
</dbReference>
<gene>
    <name evidence="9" type="ORF">LSTR_LSTR005195</name>
</gene>
<evidence type="ECO:0000313" key="9">
    <source>
        <dbReference type="EMBL" id="RZF47117.1"/>
    </source>
</evidence>
<dbReference type="CDD" id="cd02440">
    <property type="entry name" value="AdoMet_MTases"/>
    <property type="match status" value="1"/>
</dbReference>
<organism evidence="9 10">
    <name type="scientific">Laodelphax striatellus</name>
    <name type="common">Small brown planthopper</name>
    <name type="synonym">Delphax striatella</name>
    <dbReference type="NCBI Taxonomy" id="195883"/>
    <lineage>
        <taxon>Eukaryota</taxon>
        <taxon>Metazoa</taxon>
        <taxon>Ecdysozoa</taxon>
        <taxon>Arthropoda</taxon>
        <taxon>Hexapoda</taxon>
        <taxon>Insecta</taxon>
        <taxon>Pterygota</taxon>
        <taxon>Neoptera</taxon>
        <taxon>Paraneoptera</taxon>
        <taxon>Hemiptera</taxon>
        <taxon>Auchenorrhyncha</taxon>
        <taxon>Fulgoroidea</taxon>
        <taxon>Delphacidae</taxon>
        <taxon>Criomorphinae</taxon>
        <taxon>Laodelphax</taxon>
    </lineage>
</organism>
<dbReference type="AlphaFoldDB" id="A0A482XN04"/>
<dbReference type="InterPro" id="IPR015324">
    <property type="entry name" value="Ribosomal_Rsm22-like"/>
</dbReference>
<dbReference type="Gene3D" id="3.40.50.150">
    <property type="entry name" value="Vaccinia Virus protein VP39"/>
    <property type="match status" value="1"/>
</dbReference>
<dbReference type="PANTHER" id="PTHR13184:SF5">
    <property type="entry name" value="METHYLTRANSFERASE-LIKE PROTEIN 17, MITOCHONDRIAL"/>
    <property type="match status" value="1"/>
</dbReference>
<keyword evidence="4" id="KW-0408">Iron</keyword>
<dbReference type="GO" id="GO:0051536">
    <property type="term" value="F:iron-sulfur cluster binding"/>
    <property type="evidence" value="ECO:0007669"/>
    <property type="project" value="UniProtKB-KW"/>
</dbReference>
<dbReference type="InParanoid" id="A0A482XN04"/>
<evidence type="ECO:0000256" key="2">
    <source>
        <dbReference type="ARBA" id="ARBA00022723"/>
    </source>
</evidence>
<dbReference type="PANTHER" id="PTHR13184">
    <property type="entry name" value="37S RIBOSOMAL PROTEIN S22"/>
    <property type="match status" value="1"/>
</dbReference>
<keyword evidence="2" id="KW-0479">Metal-binding</keyword>
<keyword evidence="3" id="KW-0809">Transit peptide</keyword>
<evidence type="ECO:0000256" key="6">
    <source>
        <dbReference type="ARBA" id="ARBA00023128"/>
    </source>
</evidence>
<evidence type="ECO:0000256" key="8">
    <source>
        <dbReference type="SAM" id="MobiDB-lite"/>
    </source>
</evidence>
<keyword evidence="5" id="KW-0411">Iron-sulfur</keyword>
<dbReference type="GO" id="GO:0003735">
    <property type="term" value="F:structural constituent of ribosome"/>
    <property type="evidence" value="ECO:0007669"/>
    <property type="project" value="TreeGrafter"/>
</dbReference>
<dbReference type="GO" id="GO:0046872">
    <property type="term" value="F:metal ion binding"/>
    <property type="evidence" value="ECO:0007669"/>
    <property type="project" value="UniProtKB-KW"/>
</dbReference>
<protein>
    <recommendedName>
        <fullName evidence="11">Methyltransferase-like protein 17, mitochondrial</fullName>
    </recommendedName>
</protein>
<evidence type="ECO:0000313" key="10">
    <source>
        <dbReference type="Proteomes" id="UP000291343"/>
    </source>
</evidence>
<comment type="function">
    <text evidence="7">Mitochondrial ribosome (mitoribosome) assembly factor. Binds at the interface of the head and body domains of the mitochondrial small ribosomal subunit (mt-SSU), occluding the mRNA channel and preventing compaction of the head domain towards the body. Probable inactive methyltransferase: retains the characteristic folding and ability to bind S-adenosyl-L-methionine, but it probably lost its methyltransferase activity.</text>
</comment>
<feature type="compositionally biased region" description="Acidic residues" evidence="8">
    <location>
        <begin position="464"/>
        <end position="476"/>
    </location>
</feature>
<evidence type="ECO:0000256" key="3">
    <source>
        <dbReference type="ARBA" id="ARBA00022946"/>
    </source>
</evidence>
<dbReference type="GO" id="GO:0008168">
    <property type="term" value="F:methyltransferase activity"/>
    <property type="evidence" value="ECO:0007669"/>
    <property type="project" value="InterPro"/>
</dbReference>
<evidence type="ECO:0000256" key="7">
    <source>
        <dbReference type="ARBA" id="ARBA00045681"/>
    </source>
</evidence>
<dbReference type="Pfam" id="PF09243">
    <property type="entry name" value="Rsm22"/>
    <property type="match status" value="1"/>
</dbReference>
<sequence length="483" mass="55364">MSRRVRYLLSFCCNCRQMSTKIRIVPELNQNVHDNIVAETLNPKKHPGVCRTLPQRIPSILYEAVQNALKDRCEKTLAKEGDAFNKYLKLREAPLDDETCAENLKAIKERVERKMRIDESKLSSEEDVISHMQRVKSKSIAIFKQTTYNWKPVVYDKYTSLLYMMGRLSPNYSVLCRVFNEIAIRDPHFSAKSIFDFGSGVGTASWAAKHYWGEHLQEFYSVDSSSHMLDLAQFLVQGDSSPAPLPGYYYRQFLPSKPRRYDIVISAFSLIELASKQIRLETILNLWNQTGQYLVIVEHGTKSGFRLVSEARDFILFSSAAKNNEQASAYAFAPCPHDLHCPRLAPDQSPCNLEVAYYTLPFGLRGERILKEKFSYVILKKGARPSDDHNMWPRIVSPNLKVSRQSICRLCTSEGKLQEVIFTKAKSGKESYKCARASRWGDLLPVKLKEVEVEVRDWAAKSSEEEESENNEEADVDNNKEKE</sequence>
<reference evidence="9 10" key="1">
    <citation type="journal article" date="2017" name="Gigascience">
        <title>Genome sequence of the small brown planthopper, Laodelphax striatellus.</title>
        <authorList>
            <person name="Zhu J."/>
            <person name="Jiang F."/>
            <person name="Wang X."/>
            <person name="Yang P."/>
            <person name="Bao Y."/>
            <person name="Zhao W."/>
            <person name="Wang W."/>
            <person name="Lu H."/>
            <person name="Wang Q."/>
            <person name="Cui N."/>
            <person name="Li J."/>
            <person name="Chen X."/>
            <person name="Luo L."/>
            <person name="Yu J."/>
            <person name="Kang L."/>
            <person name="Cui F."/>
        </authorList>
    </citation>
    <scope>NUCLEOTIDE SEQUENCE [LARGE SCALE GENOMIC DNA]</scope>
    <source>
        <strain evidence="9">Lst14</strain>
    </source>
</reference>
<evidence type="ECO:0000256" key="4">
    <source>
        <dbReference type="ARBA" id="ARBA00023004"/>
    </source>
</evidence>
<dbReference type="InterPro" id="IPR052571">
    <property type="entry name" value="Mt_RNA_Methyltransferase"/>
</dbReference>
<dbReference type="SMR" id="A0A482XN04"/>
<dbReference type="STRING" id="195883.A0A482XN04"/>
<accession>A0A482XN04</accession>
<dbReference type="GO" id="GO:0005763">
    <property type="term" value="C:mitochondrial small ribosomal subunit"/>
    <property type="evidence" value="ECO:0007669"/>
    <property type="project" value="TreeGrafter"/>
</dbReference>
<dbReference type="GO" id="GO:0006412">
    <property type="term" value="P:translation"/>
    <property type="evidence" value="ECO:0007669"/>
    <property type="project" value="InterPro"/>
</dbReference>
<evidence type="ECO:0000256" key="1">
    <source>
        <dbReference type="ARBA" id="ARBA00004173"/>
    </source>
</evidence>
<proteinExistence type="predicted"/>
<dbReference type="SUPFAM" id="SSF53335">
    <property type="entry name" value="S-adenosyl-L-methionine-dependent methyltransferases"/>
    <property type="match status" value="1"/>
</dbReference>
<evidence type="ECO:0008006" key="11">
    <source>
        <dbReference type="Google" id="ProtNLM"/>
    </source>
</evidence>
<dbReference type="FunCoup" id="A0A482XN04">
    <property type="interactions" value="1412"/>
</dbReference>
<feature type="region of interest" description="Disordered" evidence="8">
    <location>
        <begin position="459"/>
        <end position="483"/>
    </location>
</feature>
<dbReference type="InterPro" id="IPR029063">
    <property type="entry name" value="SAM-dependent_MTases_sf"/>
</dbReference>
<dbReference type="EMBL" id="QKKF02004753">
    <property type="protein sequence ID" value="RZF47117.1"/>
    <property type="molecule type" value="Genomic_DNA"/>
</dbReference>
<name>A0A482XN04_LAOST</name>
<keyword evidence="6" id="KW-0496">Mitochondrion</keyword>